<dbReference type="EMBL" id="OCNH01000002">
    <property type="protein sequence ID" value="SOD90532.1"/>
    <property type="molecule type" value="Genomic_DNA"/>
</dbReference>
<gene>
    <name evidence="1" type="ORF">SAMN06269250_3452</name>
</gene>
<organism evidence="1 2">
    <name type="scientific">Spirosoma fluviale</name>
    <dbReference type="NCBI Taxonomy" id="1597977"/>
    <lineage>
        <taxon>Bacteria</taxon>
        <taxon>Pseudomonadati</taxon>
        <taxon>Bacteroidota</taxon>
        <taxon>Cytophagia</taxon>
        <taxon>Cytophagales</taxon>
        <taxon>Cytophagaceae</taxon>
        <taxon>Spirosoma</taxon>
    </lineage>
</organism>
<dbReference type="Proteomes" id="UP000219452">
    <property type="component" value="Unassembled WGS sequence"/>
</dbReference>
<keyword evidence="2" id="KW-1185">Reference proteome</keyword>
<evidence type="ECO:0000313" key="2">
    <source>
        <dbReference type="Proteomes" id="UP000219452"/>
    </source>
</evidence>
<reference evidence="2" key="1">
    <citation type="submission" date="2017-09" db="EMBL/GenBank/DDBJ databases">
        <authorList>
            <person name="Varghese N."/>
            <person name="Submissions S."/>
        </authorList>
    </citation>
    <scope>NUCLEOTIDE SEQUENCE [LARGE SCALE GENOMIC DNA]</scope>
    <source>
        <strain evidence="2">DSM 29961</strain>
    </source>
</reference>
<name>A0A286G4X5_9BACT</name>
<accession>A0A286G4X5</accession>
<dbReference type="AlphaFoldDB" id="A0A286G4X5"/>
<dbReference type="RefSeq" id="WP_262508221.1">
    <property type="nucleotide sequence ID" value="NZ_OCNH01000002.1"/>
</dbReference>
<proteinExistence type="predicted"/>
<evidence type="ECO:0000313" key="1">
    <source>
        <dbReference type="EMBL" id="SOD90532.1"/>
    </source>
</evidence>
<sequence length="43" mass="4710">MSYPKDIDLLGDRVLLSEVKVFASSPSSTLQLNSFPAGKQIEQ</sequence>
<protein>
    <submittedName>
        <fullName evidence="1">Uncharacterized protein</fullName>
    </submittedName>
</protein>